<dbReference type="AlphaFoldDB" id="A0A7T0BX23"/>
<organism evidence="3 4">
    <name type="scientific">Candidatus Nitronauta litoralis</name>
    <dbReference type="NCBI Taxonomy" id="2705533"/>
    <lineage>
        <taxon>Bacteria</taxon>
        <taxon>Pseudomonadati</taxon>
        <taxon>Nitrospinota/Tectimicrobiota group</taxon>
        <taxon>Nitrospinota</taxon>
        <taxon>Nitrospinia</taxon>
        <taxon>Nitrospinales</taxon>
        <taxon>Nitrospinaceae</taxon>
        <taxon>Candidatus Nitronauta</taxon>
    </lineage>
</organism>
<accession>A0A7T0BX23</accession>
<evidence type="ECO:0000313" key="3">
    <source>
        <dbReference type="EMBL" id="QPJ62483.1"/>
    </source>
</evidence>
<feature type="chain" id="PRO_5032743176" evidence="2">
    <location>
        <begin position="31"/>
        <end position="230"/>
    </location>
</feature>
<feature type="signal peptide" evidence="2">
    <location>
        <begin position="1"/>
        <end position="30"/>
    </location>
</feature>
<sequence length="230" mass="25191">MKNILKKLKIKKITLVVMAVLIILVSKAYADNNQGAKKEKISDNLTPKESILKNMETIGDYFDEINDRLPILSGSSLEKNKNGKTSTEAEKKPQRKKVVNSNPVVLERPSGQGSGVQRTAGYFNGKRDPFAVTNRLLKVRLGQGEGALSFQPAKPGANFPVMKLRGIVRRPGKKIAALLEVEGAGTHVVREEDTVGLNELGKDAVVRIKKINRLNLVVEVGSLGQVMIVR</sequence>
<dbReference type="KEGG" id="nli:G3M70_11625"/>
<reference evidence="3 4" key="1">
    <citation type="submission" date="2020-02" db="EMBL/GenBank/DDBJ databases">
        <title>Genomic and physiological characterization of two novel Nitrospinaceae genera.</title>
        <authorList>
            <person name="Mueller A.J."/>
            <person name="Jung M.-Y."/>
            <person name="Strachan C.R."/>
            <person name="Herbold C.W."/>
            <person name="Kirkegaard R.H."/>
            <person name="Daims H."/>
        </authorList>
    </citation>
    <scope>NUCLEOTIDE SEQUENCE [LARGE SCALE GENOMIC DNA]</scope>
    <source>
        <strain evidence="3">EB</strain>
    </source>
</reference>
<evidence type="ECO:0000256" key="1">
    <source>
        <dbReference type="SAM" id="MobiDB-lite"/>
    </source>
</evidence>
<name>A0A7T0BX23_9BACT</name>
<feature type="region of interest" description="Disordered" evidence="1">
    <location>
        <begin position="73"/>
        <end position="99"/>
    </location>
</feature>
<evidence type="ECO:0000256" key="2">
    <source>
        <dbReference type="SAM" id="SignalP"/>
    </source>
</evidence>
<gene>
    <name evidence="3" type="ORF">G3M70_11625</name>
</gene>
<dbReference type="Proteomes" id="UP000594688">
    <property type="component" value="Chromosome"/>
</dbReference>
<evidence type="ECO:0000313" key="4">
    <source>
        <dbReference type="Proteomes" id="UP000594688"/>
    </source>
</evidence>
<dbReference type="EMBL" id="CP048685">
    <property type="protein sequence ID" value="QPJ62483.1"/>
    <property type="molecule type" value="Genomic_DNA"/>
</dbReference>
<protein>
    <submittedName>
        <fullName evidence="3">Uncharacterized protein</fullName>
    </submittedName>
</protein>
<proteinExistence type="predicted"/>
<keyword evidence="2" id="KW-0732">Signal</keyword>